<accession>A0A0C9X563</accession>
<reference evidence="2 3" key="1">
    <citation type="submission" date="2014-04" db="EMBL/GenBank/DDBJ databases">
        <authorList>
            <consortium name="DOE Joint Genome Institute"/>
            <person name="Kuo A."/>
            <person name="Kohler A."/>
            <person name="Nagy L.G."/>
            <person name="Floudas D."/>
            <person name="Copeland A."/>
            <person name="Barry K.W."/>
            <person name="Cichocki N."/>
            <person name="Veneault-Fourrey C."/>
            <person name="LaButti K."/>
            <person name="Lindquist E.A."/>
            <person name="Lipzen A."/>
            <person name="Lundell T."/>
            <person name="Morin E."/>
            <person name="Murat C."/>
            <person name="Sun H."/>
            <person name="Tunlid A."/>
            <person name="Henrissat B."/>
            <person name="Grigoriev I.V."/>
            <person name="Hibbett D.S."/>
            <person name="Martin F."/>
            <person name="Nordberg H.P."/>
            <person name="Cantor M.N."/>
            <person name="Hua S.X."/>
        </authorList>
    </citation>
    <scope>NUCLEOTIDE SEQUENCE [LARGE SCALE GENOMIC DNA]</scope>
    <source>
        <strain evidence="2 3">LaAM-08-1</strain>
    </source>
</reference>
<dbReference type="AlphaFoldDB" id="A0A0C9X563"/>
<feature type="region of interest" description="Disordered" evidence="1">
    <location>
        <begin position="13"/>
        <end position="33"/>
    </location>
</feature>
<organism evidence="2 3">
    <name type="scientific">Laccaria amethystina LaAM-08-1</name>
    <dbReference type="NCBI Taxonomy" id="1095629"/>
    <lineage>
        <taxon>Eukaryota</taxon>
        <taxon>Fungi</taxon>
        <taxon>Dikarya</taxon>
        <taxon>Basidiomycota</taxon>
        <taxon>Agaricomycotina</taxon>
        <taxon>Agaricomycetes</taxon>
        <taxon>Agaricomycetidae</taxon>
        <taxon>Agaricales</taxon>
        <taxon>Agaricineae</taxon>
        <taxon>Hydnangiaceae</taxon>
        <taxon>Laccaria</taxon>
    </lineage>
</organism>
<proteinExistence type="predicted"/>
<evidence type="ECO:0000313" key="3">
    <source>
        <dbReference type="Proteomes" id="UP000054477"/>
    </source>
</evidence>
<protein>
    <submittedName>
        <fullName evidence="2">Uncharacterized protein</fullName>
    </submittedName>
</protein>
<sequence>MLIPRSHAISLIDRQPFSNPRRQRIPGESNPVDASGSLTPWATFFPFFFFFAQPQTPSNVQSIYRRPPG</sequence>
<evidence type="ECO:0000313" key="2">
    <source>
        <dbReference type="EMBL" id="KIK07320.1"/>
    </source>
</evidence>
<gene>
    <name evidence="2" type="ORF">K443DRAFT_203630</name>
</gene>
<dbReference type="EMBL" id="KN838548">
    <property type="protein sequence ID" value="KIK07320.1"/>
    <property type="molecule type" value="Genomic_DNA"/>
</dbReference>
<dbReference type="HOGENOM" id="CLU_2776288_0_0_1"/>
<keyword evidence="3" id="KW-1185">Reference proteome</keyword>
<dbReference type="Proteomes" id="UP000054477">
    <property type="component" value="Unassembled WGS sequence"/>
</dbReference>
<evidence type="ECO:0000256" key="1">
    <source>
        <dbReference type="SAM" id="MobiDB-lite"/>
    </source>
</evidence>
<reference evidence="3" key="2">
    <citation type="submission" date="2015-01" db="EMBL/GenBank/DDBJ databases">
        <title>Evolutionary Origins and Diversification of the Mycorrhizal Mutualists.</title>
        <authorList>
            <consortium name="DOE Joint Genome Institute"/>
            <consortium name="Mycorrhizal Genomics Consortium"/>
            <person name="Kohler A."/>
            <person name="Kuo A."/>
            <person name="Nagy L.G."/>
            <person name="Floudas D."/>
            <person name="Copeland A."/>
            <person name="Barry K.W."/>
            <person name="Cichocki N."/>
            <person name="Veneault-Fourrey C."/>
            <person name="LaButti K."/>
            <person name="Lindquist E.A."/>
            <person name="Lipzen A."/>
            <person name="Lundell T."/>
            <person name="Morin E."/>
            <person name="Murat C."/>
            <person name="Riley R."/>
            <person name="Ohm R."/>
            <person name="Sun H."/>
            <person name="Tunlid A."/>
            <person name="Henrissat B."/>
            <person name="Grigoriev I.V."/>
            <person name="Hibbett D.S."/>
            <person name="Martin F."/>
        </authorList>
    </citation>
    <scope>NUCLEOTIDE SEQUENCE [LARGE SCALE GENOMIC DNA]</scope>
    <source>
        <strain evidence="3">LaAM-08-1</strain>
    </source>
</reference>
<name>A0A0C9X563_9AGAR</name>